<evidence type="ECO:0000256" key="3">
    <source>
        <dbReference type="ARBA" id="ARBA00011187"/>
    </source>
</evidence>
<dbReference type="EMBL" id="KZ819634">
    <property type="protein sequence ID" value="PWN93821.1"/>
    <property type="molecule type" value="Genomic_DNA"/>
</dbReference>
<dbReference type="PANTHER" id="PTHR16038">
    <property type="entry name" value="NOP SEVEN ASSOCIATED PROTEIN 1"/>
    <property type="match status" value="1"/>
</dbReference>
<dbReference type="Gene3D" id="2.130.10.10">
    <property type="entry name" value="YVTN repeat-like/Quinoprotein amine dehydrogenase"/>
    <property type="match status" value="1"/>
</dbReference>
<dbReference type="GeneID" id="37047354"/>
<feature type="region of interest" description="Disordered" evidence="5">
    <location>
        <begin position="1"/>
        <end position="37"/>
    </location>
</feature>
<feature type="compositionally biased region" description="Low complexity" evidence="5">
    <location>
        <begin position="18"/>
        <end position="30"/>
    </location>
</feature>
<dbReference type="GO" id="GO:0030687">
    <property type="term" value="C:preribosome, large subunit precursor"/>
    <property type="evidence" value="ECO:0007669"/>
    <property type="project" value="TreeGrafter"/>
</dbReference>
<feature type="region of interest" description="Disordered" evidence="5">
    <location>
        <begin position="554"/>
        <end position="626"/>
    </location>
</feature>
<feature type="region of interest" description="Disordered" evidence="5">
    <location>
        <begin position="63"/>
        <end position="94"/>
    </location>
</feature>
<feature type="region of interest" description="Disordered" evidence="5">
    <location>
        <begin position="269"/>
        <end position="315"/>
    </location>
</feature>
<dbReference type="InterPro" id="IPR036322">
    <property type="entry name" value="WD40_repeat_dom_sf"/>
</dbReference>
<dbReference type="InterPro" id="IPR037379">
    <property type="entry name" value="WDR74/Nsa1"/>
</dbReference>
<comment type="subunit">
    <text evidence="3">Component of the pre-66S ribosomal particle.</text>
</comment>
<evidence type="ECO:0000256" key="2">
    <source>
        <dbReference type="ARBA" id="ARBA00007861"/>
    </source>
</evidence>
<evidence type="ECO:0000256" key="1">
    <source>
        <dbReference type="ARBA" id="ARBA00002889"/>
    </source>
</evidence>
<dbReference type="RefSeq" id="XP_025381019.1">
    <property type="nucleotide sequence ID" value="XM_025525438.1"/>
</dbReference>
<comment type="function">
    <text evidence="1">Involved in the biogenesis of the 60S ribosomal subunit.</text>
</comment>
<feature type="compositionally biased region" description="Low complexity" evidence="5">
    <location>
        <begin position="63"/>
        <end position="76"/>
    </location>
</feature>
<feature type="compositionally biased region" description="Acidic residues" evidence="5">
    <location>
        <begin position="570"/>
        <end position="587"/>
    </location>
</feature>
<evidence type="ECO:0000313" key="6">
    <source>
        <dbReference type="EMBL" id="PWN93821.1"/>
    </source>
</evidence>
<dbReference type="InterPro" id="IPR015943">
    <property type="entry name" value="WD40/YVTN_repeat-like_dom_sf"/>
</dbReference>
<feature type="compositionally biased region" description="Polar residues" evidence="5">
    <location>
        <begin position="1"/>
        <end position="13"/>
    </location>
</feature>
<reference evidence="6 7" key="1">
    <citation type="journal article" date="2018" name="Mol. Biol. Evol.">
        <title>Broad Genomic Sampling Reveals a Smut Pathogenic Ancestry of the Fungal Clade Ustilaginomycotina.</title>
        <authorList>
            <person name="Kijpornyongpan T."/>
            <person name="Mondo S.J."/>
            <person name="Barry K."/>
            <person name="Sandor L."/>
            <person name="Lee J."/>
            <person name="Lipzen A."/>
            <person name="Pangilinan J."/>
            <person name="LaButti K."/>
            <person name="Hainaut M."/>
            <person name="Henrissat B."/>
            <person name="Grigoriev I.V."/>
            <person name="Spatafora J.W."/>
            <person name="Aime M.C."/>
        </authorList>
    </citation>
    <scope>NUCLEOTIDE SEQUENCE [LARGE SCALE GENOMIC DNA]</scope>
    <source>
        <strain evidence="6 7">MCA 4198</strain>
    </source>
</reference>
<comment type="similarity">
    <text evidence="2">Belongs to the NSA1 family.</text>
</comment>
<dbReference type="AlphaFoldDB" id="A0A316YXA2"/>
<dbReference type="SUPFAM" id="SSF50978">
    <property type="entry name" value="WD40 repeat-like"/>
    <property type="match status" value="1"/>
</dbReference>
<dbReference type="OrthoDB" id="18388at2759"/>
<sequence>MTMSTYASSSNASMEDVTATSAALAPPAAAREQQRDRQSCYNLYSADTNGDVFLVQFPVASSSSSSSSSVPSSSAATYEPVPIRGGRKKASSSERAAQKLAYGQLADGQRVLAIARRDATIDVVSVSSSTEEGESEAETVKVVEEGQVGARLLVTLNEPRMKPGLQRWVGLAVHSRGIVACASSGAFTFFPLASSYSKEEEEEEEEEAEKVVGQGVELAEAEVVRLELPGPLQQLVFHREGASEDPTHFAYGGEEVPLSLWDLNKALSEAPGPENVDGQHGGSEAAGEVVAEDAQAKVAGENAKARKRKRQAEARQKNKELVWGEIWRAKNLPNDALSLPQRANIVCLDFVRGIDEEDEDDLSEGKRQQATAADAIPAKLHVVVGTRTGLVRVYHPSSGVRKHTSEHHIFPDASPVKTMTSGCSPGEIFVSDTSGKLFAVEWSRGKTLYSYKDITGAISGLVPLPAPQAAEPKSGAKGETHASLPLLASTSLDRMVRLHSTVPPPVAQVKANGKEPVKRPAVSNKRGQVIASVFTGGPAAVACVWDGKVPTIEESAEDNLRAGKGNGEGAESEEEDDDEDEIWEEMDQVGTKMRKGNSGGGKAAEEEEEEDEDQEAKKEQRAKRRR</sequence>
<protein>
    <recommendedName>
        <fullName evidence="4">Ribosome biogenesis protein NSA1</fullName>
    </recommendedName>
</protein>
<gene>
    <name evidence="6" type="ORF">FA10DRAFT_32442</name>
</gene>
<proteinExistence type="inferred from homology"/>
<organism evidence="6 7">
    <name type="scientific">Acaromyces ingoldii</name>
    <dbReference type="NCBI Taxonomy" id="215250"/>
    <lineage>
        <taxon>Eukaryota</taxon>
        <taxon>Fungi</taxon>
        <taxon>Dikarya</taxon>
        <taxon>Basidiomycota</taxon>
        <taxon>Ustilaginomycotina</taxon>
        <taxon>Exobasidiomycetes</taxon>
        <taxon>Exobasidiales</taxon>
        <taxon>Cryptobasidiaceae</taxon>
        <taxon>Acaromyces</taxon>
    </lineage>
</organism>
<name>A0A316YXA2_9BASI</name>
<evidence type="ECO:0000256" key="5">
    <source>
        <dbReference type="SAM" id="MobiDB-lite"/>
    </source>
</evidence>
<dbReference type="GO" id="GO:0005730">
    <property type="term" value="C:nucleolus"/>
    <property type="evidence" value="ECO:0007669"/>
    <property type="project" value="InterPro"/>
</dbReference>
<evidence type="ECO:0000256" key="4">
    <source>
        <dbReference type="ARBA" id="ARBA00014234"/>
    </source>
</evidence>
<dbReference type="GO" id="GO:0042273">
    <property type="term" value="P:ribosomal large subunit biogenesis"/>
    <property type="evidence" value="ECO:0007669"/>
    <property type="project" value="InterPro"/>
</dbReference>
<keyword evidence="7" id="KW-1185">Reference proteome</keyword>
<dbReference type="STRING" id="215250.A0A316YXA2"/>
<dbReference type="PANTHER" id="PTHR16038:SF4">
    <property type="entry name" value="WD REPEAT-CONTAINING PROTEIN 74"/>
    <property type="match status" value="1"/>
</dbReference>
<accession>A0A316YXA2</accession>
<feature type="compositionally biased region" description="Acidic residues" evidence="5">
    <location>
        <begin position="605"/>
        <end position="614"/>
    </location>
</feature>
<evidence type="ECO:0000313" key="7">
    <source>
        <dbReference type="Proteomes" id="UP000245768"/>
    </source>
</evidence>
<dbReference type="Proteomes" id="UP000245768">
    <property type="component" value="Unassembled WGS sequence"/>
</dbReference>
<dbReference type="InParanoid" id="A0A316YXA2"/>